<dbReference type="Proteomes" id="UP000609172">
    <property type="component" value="Unassembled WGS sequence"/>
</dbReference>
<evidence type="ECO:0008006" key="3">
    <source>
        <dbReference type="Google" id="ProtNLM"/>
    </source>
</evidence>
<name>A0A934PNW2_9FLAO</name>
<accession>A0A934PNW2</accession>
<organism evidence="1 2">
    <name type="scientific">Flavobacterium agrisoli</name>
    <dbReference type="NCBI Taxonomy" id="2793066"/>
    <lineage>
        <taxon>Bacteria</taxon>
        <taxon>Pseudomonadati</taxon>
        <taxon>Bacteroidota</taxon>
        <taxon>Flavobacteriia</taxon>
        <taxon>Flavobacteriales</taxon>
        <taxon>Flavobacteriaceae</taxon>
        <taxon>Flavobacterium</taxon>
    </lineage>
</organism>
<protein>
    <recommendedName>
        <fullName evidence="3">CDP-glycerol glycerophosphotransferase (TagB/SpsB family)</fullName>
    </recommendedName>
</protein>
<dbReference type="EMBL" id="JAEHFV010000006">
    <property type="protein sequence ID" value="MBK0370719.1"/>
    <property type="molecule type" value="Genomic_DNA"/>
</dbReference>
<evidence type="ECO:0000313" key="1">
    <source>
        <dbReference type="EMBL" id="MBK0370719.1"/>
    </source>
</evidence>
<dbReference type="AlphaFoldDB" id="A0A934PNW2"/>
<proteinExistence type="predicted"/>
<sequence length="466" mass="54459">MKKLGIVITDGVGFRNFILSDFLTDAEKQFDEVVILSCLPASVYEGFLQKSKVIELAVFQEKFSNWFFRKTKEVAHLQLHKKNNFGITDNLKTNQSKSKTPRGYATRFIFKWTSFFNSENWIQRYTNLQQQSFATNTIVKGYETLFEEENFDILFFTHQRPPFIAPLVYWAEQFKVKTASFIFSWDNLASKGRMAANFDYYLVWSDLMKAELCHFYKRVLPEKVSVVGTPQFEPYVLDRYKTTKDDFVQHFQLDATKKTICFSCGDISTSKNDELYITTIAQAIQENKIPVVNFLVRTSPAEDPIRFESFIEKFPFIKWNYPKWILARTGHQEEWSQRIPSKQDVTDLRSILEFSDVNMNMLSTMSLDFMQFGKPVVNPVFGNPDNGLYNDQRFLEYPHIQKVVDSQATRIVKNEQELIESINLYLDAPETDAENRKKLVQMQVGGELKGTSKRITETLLKWSQEK</sequence>
<keyword evidence="2" id="KW-1185">Reference proteome</keyword>
<reference evidence="1" key="1">
    <citation type="submission" date="2020-12" db="EMBL/GenBank/DDBJ databases">
        <title>Bacterial novel species Flavobacterium sp. SE-1-e isolated from soil.</title>
        <authorList>
            <person name="Jung H.-Y."/>
        </authorList>
    </citation>
    <scope>NUCLEOTIDE SEQUENCE</scope>
    <source>
        <strain evidence="1">SE-1-e</strain>
    </source>
</reference>
<evidence type="ECO:0000313" key="2">
    <source>
        <dbReference type="Proteomes" id="UP000609172"/>
    </source>
</evidence>
<dbReference type="SUPFAM" id="SSF53756">
    <property type="entry name" value="UDP-Glycosyltransferase/glycogen phosphorylase"/>
    <property type="match status" value="1"/>
</dbReference>
<gene>
    <name evidence="1" type="ORF">I5M07_12860</name>
</gene>
<dbReference type="RefSeq" id="WP_200106854.1">
    <property type="nucleotide sequence ID" value="NZ_JAEHFV010000006.1"/>
</dbReference>
<comment type="caution">
    <text evidence="1">The sequence shown here is derived from an EMBL/GenBank/DDBJ whole genome shotgun (WGS) entry which is preliminary data.</text>
</comment>